<dbReference type="InterPro" id="IPR023214">
    <property type="entry name" value="HAD_sf"/>
</dbReference>
<evidence type="ECO:0000313" key="1">
    <source>
        <dbReference type="EMBL" id="KGX91125.1"/>
    </source>
</evidence>
<proteinExistence type="predicted"/>
<dbReference type="PANTHER" id="PTHR47478">
    <property type="match status" value="1"/>
</dbReference>
<protein>
    <submittedName>
        <fullName evidence="1">Hydrolase</fullName>
    </submittedName>
</protein>
<gene>
    <name evidence="1" type="ORF">N781_05410</name>
</gene>
<dbReference type="EMBL" id="AVPE01000011">
    <property type="protein sequence ID" value="KGX91125.1"/>
    <property type="molecule type" value="Genomic_DNA"/>
</dbReference>
<dbReference type="GO" id="GO:0016787">
    <property type="term" value="F:hydrolase activity"/>
    <property type="evidence" value="ECO:0007669"/>
    <property type="project" value="UniProtKB-KW"/>
</dbReference>
<dbReference type="Gene3D" id="3.40.50.1000">
    <property type="entry name" value="HAD superfamily/HAD-like"/>
    <property type="match status" value="1"/>
</dbReference>
<dbReference type="InterPro" id="IPR006439">
    <property type="entry name" value="HAD-SF_hydro_IA"/>
</dbReference>
<dbReference type="SUPFAM" id="SSF56784">
    <property type="entry name" value="HAD-like"/>
    <property type="match status" value="1"/>
</dbReference>
<accession>A0A0A5GJ04</accession>
<dbReference type="STRING" id="1385510.GCA_000425205_02576"/>
<dbReference type="AlphaFoldDB" id="A0A0A5GJ04"/>
<keyword evidence="1" id="KW-0378">Hydrolase</keyword>
<dbReference type="eggNOG" id="COG1011">
    <property type="taxonomic scope" value="Bacteria"/>
</dbReference>
<dbReference type="InterPro" id="IPR023198">
    <property type="entry name" value="PGP-like_dom2"/>
</dbReference>
<dbReference type="InterPro" id="IPR036412">
    <property type="entry name" value="HAD-like_sf"/>
</dbReference>
<dbReference type="Proteomes" id="UP000030528">
    <property type="component" value="Unassembled WGS sequence"/>
</dbReference>
<evidence type="ECO:0000313" key="2">
    <source>
        <dbReference type="Proteomes" id="UP000030528"/>
    </source>
</evidence>
<dbReference type="SFLD" id="SFLDG01129">
    <property type="entry name" value="C1.5:_HAD__Beta-PGM__Phosphata"/>
    <property type="match status" value="1"/>
</dbReference>
<comment type="caution">
    <text evidence="1">The sequence shown here is derived from an EMBL/GenBank/DDBJ whole genome shotgun (WGS) entry which is preliminary data.</text>
</comment>
<reference evidence="1 2" key="1">
    <citation type="submission" date="2013-08" db="EMBL/GenBank/DDBJ databases">
        <authorList>
            <person name="Huang J."/>
            <person name="Wang G."/>
        </authorList>
    </citation>
    <scope>NUCLEOTIDE SEQUENCE [LARGE SCALE GENOMIC DNA]</scope>
    <source>
        <strain evidence="1 2">JSM 076056</strain>
    </source>
</reference>
<dbReference type="InterPro" id="IPR052550">
    <property type="entry name" value="Pyrimidine_5'-ntase_YjjG"/>
</dbReference>
<dbReference type="InterPro" id="IPR041492">
    <property type="entry name" value="HAD_2"/>
</dbReference>
<dbReference type="NCBIfam" id="TIGR01549">
    <property type="entry name" value="HAD-SF-IA-v1"/>
    <property type="match status" value="1"/>
</dbReference>
<sequence>MLLFDLDNTLFPFRQYWEEANRTTFTSSPLTNGLSYDAFLPLLKMFDEELWPLHVKEAITLNELRVERFIRTMHALGRSVNKEQSQHYFEAFMENLLSSITMDEELRDFLDKLQQSYTLAILTNGKEKEQWRKIIQLNLTSVIPFEHIFISEDIGYDKPDPRAFQHVLKTLNVEARSATYIGDSWTHDIQGSIGVGMNAIWITPRQASSINENLHLSRTIYDIEPCLFHLNRTTTIT</sequence>
<dbReference type="Gene3D" id="1.10.150.240">
    <property type="entry name" value="Putative phosphatase, domain 2"/>
    <property type="match status" value="1"/>
</dbReference>
<dbReference type="SFLD" id="SFLDS00003">
    <property type="entry name" value="Haloacid_Dehalogenase"/>
    <property type="match status" value="1"/>
</dbReference>
<organism evidence="1 2">
    <name type="scientific">Pontibacillus halophilus JSM 076056 = DSM 19796</name>
    <dbReference type="NCBI Taxonomy" id="1385510"/>
    <lineage>
        <taxon>Bacteria</taxon>
        <taxon>Bacillati</taxon>
        <taxon>Bacillota</taxon>
        <taxon>Bacilli</taxon>
        <taxon>Bacillales</taxon>
        <taxon>Bacillaceae</taxon>
        <taxon>Pontibacillus</taxon>
    </lineage>
</organism>
<name>A0A0A5GJ04_9BACI</name>
<dbReference type="Pfam" id="PF13419">
    <property type="entry name" value="HAD_2"/>
    <property type="match status" value="1"/>
</dbReference>
<dbReference type="PANTHER" id="PTHR47478:SF1">
    <property type="entry name" value="PYRIMIDINE 5'-NUCLEOTIDASE YJJG"/>
    <property type="match status" value="1"/>
</dbReference>
<dbReference type="PRINTS" id="PR00413">
    <property type="entry name" value="HADHALOGNASE"/>
</dbReference>
<keyword evidence="2" id="KW-1185">Reference proteome</keyword>